<evidence type="ECO:0000256" key="9">
    <source>
        <dbReference type="ARBA" id="ARBA00022958"/>
    </source>
</evidence>
<feature type="binding site" evidence="18">
    <location>
        <position position="161"/>
    </location>
    <ligand>
        <name>K(+)</name>
        <dbReference type="ChEBI" id="CHEBI:29103"/>
    </ligand>
</feature>
<comment type="subunit">
    <text evidence="17">Homotetramer.</text>
</comment>
<keyword evidence="12 17" id="KW-0456">Lyase</keyword>
<evidence type="ECO:0000313" key="22">
    <source>
        <dbReference type="EMBL" id="MDY0874215.1"/>
    </source>
</evidence>
<evidence type="ECO:0000256" key="6">
    <source>
        <dbReference type="ARBA" id="ARBA00022741"/>
    </source>
</evidence>
<evidence type="ECO:0000256" key="19">
    <source>
        <dbReference type="PIRNR" id="PIRNR017184"/>
    </source>
</evidence>
<evidence type="ECO:0000256" key="12">
    <source>
        <dbReference type="ARBA" id="ARBA00023239"/>
    </source>
</evidence>
<keyword evidence="9 18" id="KW-0630">Potassium</keyword>
<evidence type="ECO:0000259" key="20">
    <source>
        <dbReference type="PROSITE" id="PS51383"/>
    </source>
</evidence>
<evidence type="ECO:0000256" key="1">
    <source>
        <dbReference type="ARBA" id="ARBA00000013"/>
    </source>
</evidence>
<comment type="caution">
    <text evidence="22">The sequence shown here is derived from an EMBL/GenBank/DDBJ whole genome shotgun (WGS) entry which is preliminary data.</text>
</comment>
<feature type="binding site" evidence="18">
    <location>
        <position position="158"/>
    </location>
    <ligand>
        <name>(6S)-NADPHX</name>
        <dbReference type="ChEBI" id="CHEBI:64076"/>
    </ligand>
</feature>
<accession>A0ABU5E3L9</accession>
<evidence type="ECO:0000256" key="8">
    <source>
        <dbReference type="ARBA" id="ARBA00022857"/>
    </source>
</evidence>
<organism evidence="22 23">
    <name type="scientific">Dongia rigui</name>
    <dbReference type="NCBI Taxonomy" id="940149"/>
    <lineage>
        <taxon>Bacteria</taxon>
        <taxon>Pseudomonadati</taxon>
        <taxon>Pseudomonadota</taxon>
        <taxon>Alphaproteobacteria</taxon>
        <taxon>Rhodospirillales</taxon>
        <taxon>Dongiaceae</taxon>
        <taxon>Dongia</taxon>
    </lineage>
</organism>
<proteinExistence type="inferred from homology"/>
<evidence type="ECO:0000256" key="7">
    <source>
        <dbReference type="ARBA" id="ARBA00022840"/>
    </source>
</evidence>
<dbReference type="EMBL" id="JAXCLX010000004">
    <property type="protein sequence ID" value="MDY0874215.1"/>
    <property type="molecule type" value="Genomic_DNA"/>
</dbReference>
<comment type="similarity">
    <text evidence="18">Belongs to the NnrE/AIBP family.</text>
</comment>
<dbReference type="SUPFAM" id="SSF53613">
    <property type="entry name" value="Ribokinase-like"/>
    <property type="match status" value="1"/>
</dbReference>
<feature type="domain" description="YjeF N-terminal" evidence="21">
    <location>
        <begin position="14"/>
        <end position="215"/>
    </location>
</feature>
<keyword evidence="13" id="KW-0511">Multifunctional enzyme</keyword>
<sequence length="492" mass="50545">MSLVRQPVVTSSEMRAAERAYFARGNDSYELMRRAGAAVADAISRAHAPDVGPVLVLCGPGNNGGDGFVIADLLRHAGFDVQVAAMRALQDYQGDAATAAAKWGQGGNLLPFEPADWPRPFLVVDALFGIGLDRKLEGKATAAIDWVNRSGAVTWAVDVPSGISADDGRVLGAAIRATNTVTFGWAKVGHLLLPGRAYCGTLVVAPIGLDETIVPAGGKTFRNDNGFWGSSLPRPGPLDHKYSRGHALVIGSSEMPGAGRLAALGARRIGAGMLSVAAPAATLTLYMADQPGIIAKPAARAEDLVEILMDRRISAVLVGSGLVPNTTTREGVITALSAGRPAVVDGGGLTAFADRPDDLFTLGRADVVLTPHEGEFRRLFPDLGPELAKVERARRAAARAKAVIVLKGADTVIAAPDGSILINDVSSPYLATAGSGDVLAGLILGLLAQGMPAYPAAAAAVWFHGKAGLALGPGLIAEDLPGAIPALLAGLG</sequence>
<comment type="cofactor">
    <cofactor evidence="17">
        <name>Mg(2+)</name>
        <dbReference type="ChEBI" id="CHEBI:18420"/>
    </cofactor>
</comment>
<dbReference type="Pfam" id="PF01256">
    <property type="entry name" value="Carb_kinase"/>
    <property type="match status" value="1"/>
</dbReference>
<dbReference type="PROSITE" id="PS01050">
    <property type="entry name" value="YJEF_C_2"/>
    <property type="match status" value="1"/>
</dbReference>
<dbReference type="Gene3D" id="3.40.50.10260">
    <property type="entry name" value="YjeF N-terminal domain"/>
    <property type="match status" value="1"/>
</dbReference>
<dbReference type="InterPro" id="IPR030677">
    <property type="entry name" value="Nnr"/>
</dbReference>
<evidence type="ECO:0000256" key="11">
    <source>
        <dbReference type="ARBA" id="ARBA00023235"/>
    </source>
</evidence>
<feature type="binding site" evidence="18">
    <location>
        <position position="63"/>
    </location>
    <ligand>
        <name>K(+)</name>
        <dbReference type="ChEBI" id="CHEBI:29103"/>
    </ligand>
</feature>
<dbReference type="EC" id="4.2.1.136" evidence="19"/>
<evidence type="ECO:0000256" key="2">
    <source>
        <dbReference type="ARBA" id="ARBA00000909"/>
    </source>
</evidence>
<keyword evidence="7 17" id="KW-0067">ATP-binding</keyword>
<dbReference type="Gene3D" id="3.40.1190.20">
    <property type="match status" value="1"/>
</dbReference>
<keyword evidence="6 17" id="KW-0547">Nucleotide-binding</keyword>
<comment type="function">
    <text evidence="18">Catalyzes the epimerization of the S- and R-forms of NAD(P)HX, a damaged form of NAD(P)H that is a result of enzymatic or heat-dependent hydration. This is a prerequisite for the S-specific NAD(P)H-hydrate dehydratase to allow the repair of both epimers of NAD(P)HX.</text>
</comment>
<feature type="binding site" evidence="17">
    <location>
        <position position="372"/>
    </location>
    <ligand>
        <name>(6S)-NADPHX</name>
        <dbReference type="ChEBI" id="CHEBI:64076"/>
    </ligand>
</feature>
<comment type="catalytic activity">
    <reaction evidence="1 18 19">
        <text>(6R)-NADHX = (6S)-NADHX</text>
        <dbReference type="Rhea" id="RHEA:32215"/>
        <dbReference type="ChEBI" id="CHEBI:64074"/>
        <dbReference type="ChEBI" id="CHEBI:64075"/>
        <dbReference type="EC" id="5.1.99.6"/>
    </reaction>
</comment>
<evidence type="ECO:0000256" key="10">
    <source>
        <dbReference type="ARBA" id="ARBA00023027"/>
    </source>
</evidence>
<comment type="catalytic activity">
    <reaction evidence="16 17 19">
        <text>(6S)-NADPHX + ADP = AMP + phosphate + NADPH + H(+)</text>
        <dbReference type="Rhea" id="RHEA:32235"/>
        <dbReference type="ChEBI" id="CHEBI:15378"/>
        <dbReference type="ChEBI" id="CHEBI:43474"/>
        <dbReference type="ChEBI" id="CHEBI:57783"/>
        <dbReference type="ChEBI" id="CHEBI:64076"/>
        <dbReference type="ChEBI" id="CHEBI:456215"/>
        <dbReference type="ChEBI" id="CHEBI:456216"/>
        <dbReference type="EC" id="4.2.1.136"/>
    </reaction>
</comment>
<dbReference type="CDD" id="cd01171">
    <property type="entry name" value="YXKO-related"/>
    <property type="match status" value="1"/>
</dbReference>
<evidence type="ECO:0000256" key="15">
    <source>
        <dbReference type="ARBA" id="ARBA00048238"/>
    </source>
</evidence>
<evidence type="ECO:0000256" key="14">
    <source>
        <dbReference type="ARBA" id="ARBA00025153"/>
    </source>
</evidence>
<evidence type="ECO:0000313" key="23">
    <source>
        <dbReference type="Proteomes" id="UP001271769"/>
    </source>
</evidence>
<comment type="similarity">
    <text evidence="4 19">In the C-terminal section; belongs to the NnrD/CARKD family.</text>
</comment>
<dbReference type="PROSITE" id="PS51383">
    <property type="entry name" value="YJEF_C_3"/>
    <property type="match status" value="1"/>
</dbReference>
<keyword evidence="11 18" id="KW-0413">Isomerase</keyword>
<evidence type="ECO:0000256" key="18">
    <source>
        <dbReference type="HAMAP-Rule" id="MF_01966"/>
    </source>
</evidence>
<name>A0ABU5E3L9_9PROT</name>
<feature type="binding site" evidence="17">
    <location>
        <position position="437"/>
    </location>
    <ligand>
        <name>(6S)-NADPHX</name>
        <dbReference type="ChEBI" id="CHEBI:64076"/>
    </ligand>
</feature>
<feature type="binding site" evidence="17">
    <location>
        <begin position="407"/>
        <end position="411"/>
    </location>
    <ligand>
        <name>AMP</name>
        <dbReference type="ChEBI" id="CHEBI:456215"/>
    </ligand>
</feature>
<feature type="binding site" evidence="18">
    <location>
        <begin position="129"/>
        <end position="135"/>
    </location>
    <ligand>
        <name>(6S)-NADPHX</name>
        <dbReference type="ChEBI" id="CHEBI:64076"/>
    </ligand>
</feature>
<protein>
    <recommendedName>
        <fullName evidence="19">Bifunctional NAD(P)H-hydrate repair enzyme</fullName>
    </recommendedName>
    <alternativeName>
        <fullName evidence="19">Nicotinamide nucleotide repair protein</fullName>
    </alternativeName>
    <domain>
        <recommendedName>
            <fullName evidence="19">ADP-dependent (S)-NAD(P)H-hydrate dehydratase</fullName>
            <ecNumber evidence="19">4.2.1.136</ecNumber>
        </recommendedName>
        <alternativeName>
            <fullName evidence="19">ADP-dependent NAD(P)HX dehydratase</fullName>
        </alternativeName>
    </domain>
    <domain>
        <recommendedName>
            <fullName evidence="19">NAD(P)H-hydrate epimerase</fullName>
            <ecNumber evidence="19">5.1.99.6</ecNumber>
        </recommendedName>
    </domain>
</protein>
<dbReference type="InterPro" id="IPR000631">
    <property type="entry name" value="CARKD"/>
</dbReference>
<dbReference type="PANTHER" id="PTHR12592">
    <property type="entry name" value="ATP-DEPENDENT (S)-NAD(P)H-HYDRATE DEHYDRATASE FAMILY MEMBER"/>
    <property type="match status" value="1"/>
</dbReference>
<dbReference type="NCBIfam" id="TIGR00196">
    <property type="entry name" value="yjeF_cterm"/>
    <property type="match status" value="1"/>
</dbReference>
<evidence type="ECO:0000256" key="17">
    <source>
        <dbReference type="HAMAP-Rule" id="MF_01965"/>
    </source>
</evidence>
<keyword evidence="8 17" id="KW-0521">NADP</keyword>
<dbReference type="Pfam" id="PF03853">
    <property type="entry name" value="YjeF_N"/>
    <property type="match status" value="1"/>
</dbReference>
<keyword evidence="10 17" id="KW-0520">NAD</keyword>
<comment type="catalytic activity">
    <reaction evidence="2 18 19">
        <text>(6R)-NADPHX = (6S)-NADPHX</text>
        <dbReference type="Rhea" id="RHEA:32227"/>
        <dbReference type="ChEBI" id="CHEBI:64076"/>
        <dbReference type="ChEBI" id="CHEBI:64077"/>
        <dbReference type="EC" id="5.1.99.6"/>
    </reaction>
</comment>
<feature type="domain" description="YjeF C-terminal" evidence="20">
    <location>
        <begin position="224"/>
        <end position="491"/>
    </location>
</feature>
<dbReference type="InterPro" id="IPR017953">
    <property type="entry name" value="Carbohydrate_kinase_pred_CS"/>
</dbReference>
<feature type="binding site" evidence="17">
    <location>
        <position position="321"/>
    </location>
    <ligand>
        <name>(6S)-NADPHX</name>
        <dbReference type="ChEBI" id="CHEBI:64076"/>
    </ligand>
</feature>
<comment type="similarity">
    <text evidence="17">Belongs to the NnrD/CARKD family.</text>
</comment>
<dbReference type="PANTHER" id="PTHR12592:SF0">
    <property type="entry name" value="ATP-DEPENDENT (S)-NAD(P)H-HYDRATE DEHYDRATASE"/>
    <property type="match status" value="1"/>
</dbReference>
<comment type="caution">
    <text evidence="18">Lacks conserved residue(s) required for the propagation of feature annotation.</text>
</comment>
<dbReference type="SUPFAM" id="SSF64153">
    <property type="entry name" value="YjeF N-terminal domain-like"/>
    <property type="match status" value="1"/>
</dbReference>
<comment type="similarity">
    <text evidence="3 19">In the N-terminal section; belongs to the NnrE/AIBP family.</text>
</comment>
<keyword evidence="23" id="KW-1185">Reference proteome</keyword>
<dbReference type="HAMAP" id="MF_01966">
    <property type="entry name" value="NADHX_epimerase"/>
    <property type="match status" value="1"/>
</dbReference>
<feature type="binding site" evidence="18">
    <location>
        <position position="125"/>
    </location>
    <ligand>
        <name>K(+)</name>
        <dbReference type="ChEBI" id="CHEBI:29103"/>
    </ligand>
</feature>
<dbReference type="HAMAP" id="MF_01965">
    <property type="entry name" value="NADHX_dehydratase"/>
    <property type="match status" value="1"/>
</dbReference>
<evidence type="ECO:0000256" key="13">
    <source>
        <dbReference type="ARBA" id="ARBA00023268"/>
    </source>
</evidence>
<feature type="binding site" evidence="18">
    <location>
        <begin position="62"/>
        <end position="66"/>
    </location>
    <ligand>
        <name>(6S)-NADPHX</name>
        <dbReference type="ChEBI" id="CHEBI:64076"/>
    </ligand>
</feature>
<comment type="catalytic activity">
    <reaction evidence="15 17 19">
        <text>(6S)-NADHX + ADP = AMP + phosphate + NADH + H(+)</text>
        <dbReference type="Rhea" id="RHEA:32223"/>
        <dbReference type="ChEBI" id="CHEBI:15378"/>
        <dbReference type="ChEBI" id="CHEBI:43474"/>
        <dbReference type="ChEBI" id="CHEBI:57945"/>
        <dbReference type="ChEBI" id="CHEBI:64074"/>
        <dbReference type="ChEBI" id="CHEBI:456215"/>
        <dbReference type="ChEBI" id="CHEBI:456216"/>
        <dbReference type="EC" id="4.2.1.136"/>
    </reaction>
</comment>
<gene>
    <name evidence="18" type="primary">nnrE</name>
    <name evidence="17" type="synonym">nnrD</name>
    <name evidence="22" type="ORF">SMD31_19905</name>
</gene>
<evidence type="ECO:0000256" key="5">
    <source>
        <dbReference type="ARBA" id="ARBA00022723"/>
    </source>
</evidence>
<dbReference type="InterPro" id="IPR036652">
    <property type="entry name" value="YjeF_N_dom_sf"/>
</dbReference>
<feature type="binding site" evidence="17">
    <location>
        <position position="258"/>
    </location>
    <ligand>
        <name>(6S)-NADPHX</name>
        <dbReference type="ChEBI" id="CHEBI:64076"/>
    </ligand>
</feature>
<dbReference type="EC" id="5.1.99.6" evidence="19"/>
<dbReference type="InterPro" id="IPR029056">
    <property type="entry name" value="Ribokinase-like"/>
</dbReference>
<dbReference type="PROSITE" id="PS51385">
    <property type="entry name" value="YJEF_N"/>
    <property type="match status" value="1"/>
</dbReference>
<feature type="binding site" evidence="17">
    <location>
        <position position="436"/>
    </location>
    <ligand>
        <name>AMP</name>
        <dbReference type="ChEBI" id="CHEBI:456215"/>
    </ligand>
</feature>
<reference evidence="22 23" key="1">
    <citation type="journal article" date="2013" name="Antonie Van Leeuwenhoek">
        <title>Dongia rigui sp. nov., isolated from freshwater of a large wetland in Korea.</title>
        <authorList>
            <person name="Baik K.S."/>
            <person name="Hwang Y.M."/>
            <person name="Choi J.S."/>
            <person name="Kwon J."/>
            <person name="Seong C.N."/>
        </authorList>
    </citation>
    <scope>NUCLEOTIDE SEQUENCE [LARGE SCALE GENOMIC DNA]</scope>
    <source>
        <strain evidence="22 23">04SU4-P</strain>
    </source>
</reference>
<evidence type="ECO:0000256" key="16">
    <source>
        <dbReference type="ARBA" id="ARBA00049209"/>
    </source>
</evidence>
<dbReference type="NCBIfam" id="TIGR00197">
    <property type="entry name" value="yjeF_nterm"/>
    <property type="match status" value="1"/>
</dbReference>
<comment type="function">
    <text evidence="14 19">Bifunctional enzyme that catalyzes the epimerization of the S- and R-forms of NAD(P)HX and the dehydration of the S-form of NAD(P)HX at the expense of ADP, which is converted to AMP. This allows the repair of both epimers of NAD(P)HX, a damaged form of NAD(P)H that is a result of enzymatic or heat-dependent hydration.</text>
</comment>
<dbReference type="InterPro" id="IPR004443">
    <property type="entry name" value="YjeF_N_dom"/>
</dbReference>
<dbReference type="PIRSF" id="PIRSF017184">
    <property type="entry name" value="Nnr"/>
    <property type="match status" value="1"/>
</dbReference>
<evidence type="ECO:0000256" key="3">
    <source>
        <dbReference type="ARBA" id="ARBA00006001"/>
    </source>
</evidence>
<comment type="function">
    <text evidence="17">Catalyzes the dehydration of the S-form of NAD(P)HX at the expense of ADP, which is converted to AMP. Together with NAD(P)HX epimerase, which catalyzes the epimerization of the S- and R-forms, the enzyme allows the repair of both epimers of NAD(P)HX, a damaged form of NAD(P)H that is a result of enzymatic or heat-dependent hydration.</text>
</comment>
<comment type="cofactor">
    <cofactor evidence="18 19">
        <name>K(+)</name>
        <dbReference type="ChEBI" id="CHEBI:29103"/>
    </cofactor>
    <text evidence="18 19">Binds 1 potassium ion per subunit.</text>
</comment>
<keyword evidence="5 18" id="KW-0479">Metal-binding</keyword>
<dbReference type="Proteomes" id="UP001271769">
    <property type="component" value="Unassembled WGS sequence"/>
</dbReference>
<evidence type="ECO:0000256" key="4">
    <source>
        <dbReference type="ARBA" id="ARBA00009524"/>
    </source>
</evidence>
<evidence type="ECO:0000259" key="21">
    <source>
        <dbReference type="PROSITE" id="PS51385"/>
    </source>
</evidence>